<comment type="caution">
    <text evidence="2">The sequence shown here is derived from an EMBL/GenBank/DDBJ whole genome shotgun (WGS) entry which is preliminary data.</text>
</comment>
<evidence type="ECO:0000313" key="2">
    <source>
        <dbReference type="EMBL" id="MBB3972847.1"/>
    </source>
</evidence>
<dbReference type="SUPFAM" id="SSF56112">
    <property type="entry name" value="Protein kinase-like (PK-like)"/>
    <property type="match status" value="1"/>
</dbReference>
<name>A0A7W6CYU5_9HYPH</name>
<dbReference type="InterPro" id="IPR011009">
    <property type="entry name" value="Kinase-like_dom_sf"/>
</dbReference>
<accession>A0A7W6CYU5</accession>
<dbReference type="AlphaFoldDB" id="A0A7W6CYU5"/>
<evidence type="ECO:0000313" key="3">
    <source>
        <dbReference type="Proteomes" id="UP000528964"/>
    </source>
</evidence>
<keyword evidence="3" id="KW-1185">Reference proteome</keyword>
<sequence length="226" mass="25013">MRTVGPEELRGVIGRGRMATVYELADGRALKAYPARVKSAFVEREYAITRAVRAAGGPAWRVDEIVSCFGGLGIVGERVVGETLSARARRSLTEAGRVAAALAEANVLVARTRLPDPTIVERRWRPATYLKMGTYRRDVMVDVGLCHGDLNLSNVILRPDGELVVLDWALAFHGPVVADMCRSNRSLRKTLLRGETGRLSRLAKRAVALWHQVLVCRGMRWPMLKL</sequence>
<dbReference type="EMBL" id="JACIDR010000002">
    <property type="protein sequence ID" value="MBB3972847.1"/>
    <property type="molecule type" value="Genomic_DNA"/>
</dbReference>
<organism evidence="2 3">
    <name type="scientific">Hansschlegelia beijingensis</name>
    <dbReference type="NCBI Taxonomy" id="1133344"/>
    <lineage>
        <taxon>Bacteria</taxon>
        <taxon>Pseudomonadati</taxon>
        <taxon>Pseudomonadota</taxon>
        <taxon>Alphaproteobacteria</taxon>
        <taxon>Hyphomicrobiales</taxon>
        <taxon>Methylopilaceae</taxon>
        <taxon>Hansschlegelia</taxon>
    </lineage>
</organism>
<dbReference type="InterPro" id="IPR002575">
    <property type="entry name" value="Aminoglycoside_PTrfase"/>
</dbReference>
<dbReference type="Gene3D" id="3.90.1200.10">
    <property type="match status" value="1"/>
</dbReference>
<dbReference type="Pfam" id="PF01636">
    <property type="entry name" value="APH"/>
    <property type="match status" value="1"/>
</dbReference>
<protein>
    <recommendedName>
        <fullName evidence="1">Aminoglycoside phosphotransferase domain-containing protein</fullName>
    </recommendedName>
</protein>
<dbReference type="RefSeq" id="WP_183394724.1">
    <property type="nucleotide sequence ID" value="NZ_JACIDR010000002.1"/>
</dbReference>
<reference evidence="2 3" key="1">
    <citation type="submission" date="2020-08" db="EMBL/GenBank/DDBJ databases">
        <title>Genomic Encyclopedia of Type Strains, Phase IV (KMG-IV): sequencing the most valuable type-strain genomes for metagenomic binning, comparative biology and taxonomic classification.</title>
        <authorList>
            <person name="Goeker M."/>
        </authorList>
    </citation>
    <scope>NUCLEOTIDE SEQUENCE [LARGE SCALE GENOMIC DNA]</scope>
    <source>
        <strain evidence="2 3">DSM 25481</strain>
    </source>
</reference>
<gene>
    <name evidence="2" type="ORF">GGR24_001504</name>
</gene>
<dbReference type="Proteomes" id="UP000528964">
    <property type="component" value="Unassembled WGS sequence"/>
</dbReference>
<evidence type="ECO:0000259" key="1">
    <source>
        <dbReference type="Pfam" id="PF01636"/>
    </source>
</evidence>
<proteinExistence type="predicted"/>
<feature type="domain" description="Aminoglycoside phosphotransferase" evidence="1">
    <location>
        <begin position="14"/>
        <end position="180"/>
    </location>
</feature>